<accession>A0A1G8T5S8</accession>
<dbReference type="Proteomes" id="UP000199155">
    <property type="component" value="Unassembled WGS sequence"/>
</dbReference>
<dbReference type="EMBL" id="FNFF01000001">
    <property type="protein sequence ID" value="SDJ36767.1"/>
    <property type="molecule type" value="Genomic_DNA"/>
</dbReference>
<dbReference type="AlphaFoldDB" id="A0A1G8T5S8"/>
<proteinExistence type="predicted"/>
<keyword evidence="3" id="KW-1185">Reference proteome</keyword>
<sequence length="204" mass="21815">MATPGHTNGGSRARLRWPGGTMGAERPLPCGPMADAGVRVPEWVAQQQGDVEVDFFGFSLQDADDTAVPLPYPEGRSGRGFVSQREGRIDVESAGHTHTALLDVEVWDGPAPPAEDRAAWEERAEAELSCTSGEVAVWATAAGPMPDRIRLADGPGRWAVRLYCAGRAAVRPLAEQGVPEGVERYLAQFWPLPPSHTGPARRGA</sequence>
<feature type="compositionally biased region" description="Polar residues" evidence="1">
    <location>
        <begin position="1"/>
        <end position="10"/>
    </location>
</feature>
<evidence type="ECO:0000313" key="2">
    <source>
        <dbReference type="EMBL" id="SDJ36767.1"/>
    </source>
</evidence>
<evidence type="ECO:0000313" key="3">
    <source>
        <dbReference type="Proteomes" id="UP000199155"/>
    </source>
</evidence>
<protein>
    <submittedName>
        <fullName evidence="2">Uncharacterized protein</fullName>
    </submittedName>
</protein>
<evidence type="ECO:0000256" key="1">
    <source>
        <dbReference type="SAM" id="MobiDB-lite"/>
    </source>
</evidence>
<gene>
    <name evidence="2" type="ORF">SAMN05421806_10168</name>
</gene>
<reference evidence="2 3" key="1">
    <citation type="submission" date="2016-10" db="EMBL/GenBank/DDBJ databases">
        <authorList>
            <person name="de Groot N.N."/>
        </authorList>
    </citation>
    <scope>NUCLEOTIDE SEQUENCE [LARGE SCALE GENOMIC DNA]</scope>
    <source>
        <strain evidence="2 3">CGMCC 4.5727</strain>
    </source>
</reference>
<feature type="region of interest" description="Disordered" evidence="1">
    <location>
        <begin position="1"/>
        <end position="23"/>
    </location>
</feature>
<name>A0A1G8T5S8_9ACTN</name>
<organism evidence="2 3">
    <name type="scientific">Streptomyces indicus</name>
    <dbReference type="NCBI Taxonomy" id="417292"/>
    <lineage>
        <taxon>Bacteria</taxon>
        <taxon>Bacillati</taxon>
        <taxon>Actinomycetota</taxon>
        <taxon>Actinomycetes</taxon>
        <taxon>Kitasatosporales</taxon>
        <taxon>Streptomycetaceae</taxon>
        <taxon>Streptomyces</taxon>
    </lineage>
</organism>